<name>A0A7X0J8Q1_9SPHI</name>
<reference evidence="1 2" key="1">
    <citation type="submission" date="2020-08" db="EMBL/GenBank/DDBJ databases">
        <title>Genomic Encyclopedia of Type Strains, Phase IV (KMG-V): Genome sequencing to study the core and pangenomes of soil and plant-associated prokaryotes.</title>
        <authorList>
            <person name="Whitman W."/>
        </authorList>
    </citation>
    <scope>NUCLEOTIDE SEQUENCE [LARGE SCALE GENOMIC DNA]</scope>
    <source>
        <strain evidence="1 2">M2T3</strain>
    </source>
</reference>
<gene>
    <name evidence="1" type="ORF">HDF25_005219</name>
</gene>
<proteinExistence type="predicted"/>
<protein>
    <submittedName>
        <fullName evidence="1">Uncharacterized protein</fullName>
    </submittedName>
</protein>
<evidence type="ECO:0000313" key="1">
    <source>
        <dbReference type="EMBL" id="MBB6503033.1"/>
    </source>
</evidence>
<dbReference type="EMBL" id="JACHCC010000020">
    <property type="protein sequence ID" value="MBB6503033.1"/>
    <property type="molecule type" value="Genomic_DNA"/>
</dbReference>
<dbReference type="AlphaFoldDB" id="A0A7X0J8Q1"/>
<dbReference type="Proteomes" id="UP000521017">
    <property type="component" value="Unassembled WGS sequence"/>
</dbReference>
<organism evidence="1 2">
    <name type="scientific">Pedobacter cryoconitis</name>
    <dbReference type="NCBI Taxonomy" id="188932"/>
    <lineage>
        <taxon>Bacteria</taxon>
        <taxon>Pseudomonadati</taxon>
        <taxon>Bacteroidota</taxon>
        <taxon>Sphingobacteriia</taxon>
        <taxon>Sphingobacteriales</taxon>
        <taxon>Sphingobacteriaceae</taxon>
        <taxon>Pedobacter</taxon>
    </lineage>
</organism>
<accession>A0A7X0J8Q1</accession>
<comment type="caution">
    <text evidence="1">The sequence shown here is derived from an EMBL/GenBank/DDBJ whole genome shotgun (WGS) entry which is preliminary data.</text>
</comment>
<dbReference type="RefSeq" id="WP_184629271.1">
    <property type="nucleotide sequence ID" value="NZ_JACHCC010000020.1"/>
</dbReference>
<evidence type="ECO:0000313" key="2">
    <source>
        <dbReference type="Proteomes" id="UP000521017"/>
    </source>
</evidence>
<sequence length="134" mass="15581">MLQFQIDFPVTYVLDNDIDIKRLSILARQVLVKRSGNTVSFTPQLVYDHEITIPVFAAGTDILDYENNCILKRNRGEEKLFRQAFIQLHPSFKEQCHQQSFYLAKSALKDTNWLTRAIHALNKINIVFNGLDRL</sequence>